<dbReference type="PANTHER" id="PTHR37017">
    <property type="entry name" value="AB HYDROLASE-1 DOMAIN-CONTAINING PROTEIN-RELATED"/>
    <property type="match status" value="1"/>
</dbReference>
<dbReference type="InterPro" id="IPR029058">
    <property type="entry name" value="AB_hydrolase_fold"/>
</dbReference>
<accession>A0ABP9H9P1</accession>
<keyword evidence="3" id="KW-1185">Reference proteome</keyword>
<protein>
    <submittedName>
        <fullName evidence="2">Alpha/beta fold hydrolase</fullName>
    </submittedName>
</protein>
<dbReference type="SUPFAM" id="SSF53474">
    <property type="entry name" value="alpha/beta-Hydrolases"/>
    <property type="match status" value="1"/>
</dbReference>
<dbReference type="PANTHER" id="PTHR37017:SF11">
    <property type="entry name" value="ESTERASE_LIPASE_THIOESTERASE DOMAIN-CONTAINING PROTEIN"/>
    <property type="match status" value="1"/>
</dbReference>
<dbReference type="InterPro" id="IPR052897">
    <property type="entry name" value="Sec-Metab_Biosynth_Hydrolase"/>
</dbReference>
<sequence length="293" mass="30799">MPTTTSTHSAAASSVRTFLLVHGSGSSSHSWAPLERELALRGQRTYAVDLPGHGFDACLPAGYDAPQDPHALATAPSTLAGVTLDDNVDVVLTAAERLAAHGPVVLVCASLGGVTATVAANRRPELFAGLVYVSAWVCVSRSNPLELMAEPEFATSSLPQLGGLAVGDPAVIGAARANYRTADPDLLADLQAATAHDISRDAFTAFRNIMEPDESLAVMAADARIDPDTWGQLPRTYVRLGADRSIPPALQDRMIREADEATPGNAFRVHTLDSSHIGFLFQPATVADLLLDA</sequence>
<feature type="domain" description="AB hydrolase-1" evidence="1">
    <location>
        <begin position="18"/>
        <end position="288"/>
    </location>
</feature>
<gene>
    <name evidence="2" type="ORF">GCM10023225_05130</name>
</gene>
<comment type="caution">
    <text evidence="2">The sequence shown here is derived from an EMBL/GenBank/DDBJ whole genome shotgun (WGS) entry which is preliminary data.</text>
</comment>
<dbReference type="Proteomes" id="UP001501195">
    <property type="component" value="Unassembled WGS sequence"/>
</dbReference>
<dbReference type="RefSeq" id="WP_345710761.1">
    <property type="nucleotide sequence ID" value="NZ_BAABIL010000054.1"/>
</dbReference>
<evidence type="ECO:0000259" key="1">
    <source>
        <dbReference type="Pfam" id="PF12697"/>
    </source>
</evidence>
<evidence type="ECO:0000313" key="2">
    <source>
        <dbReference type="EMBL" id="GAA4964989.1"/>
    </source>
</evidence>
<evidence type="ECO:0000313" key="3">
    <source>
        <dbReference type="Proteomes" id="UP001501195"/>
    </source>
</evidence>
<dbReference type="Pfam" id="PF12697">
    <property type="entry name" value="Abhydrolase_6"/>
    <property type="match status" value="1"/>
</dbReference>
<dbReference type="EMBL" id="BAABIL010000054">
    <property type="protein sequence ID" value="GAA4964989.1"/>
    <property type="molecule type" value="Genomic_DNA"/>
</dbReference>
<dbReference type="InterPro" id="IPR000073">
    <property type="entry name" value="AB_hydrolase_1"/>
</dbReference>
<keyword evidence="2" id="KW-0378">Hydrolase</keyword>
<dbReference type="Gene3D" id="3.40.50.1820">
    <property type="entry name" value="alpha/beta hydrolase"/>
    <property type="match status" value="1"/>
</dbReference>
<organism evidence="2 3">
    <name type="scientific">Kineococcus glutinatus</name>
    <dbReference type="NCBI Taxonomy" id="1070872"/>
    <lineage>
        <taxon>Bacteria</taxon>
        <taxon>Bacillati</taxon>
        <taxon>Actinomycetota</taxon>
        <taxon>Actinomycetes</taxon>
        <taxon>Kineosporiales</taxon>
        <taxon>Kineosporiaceae</taxon>
        <taxon>Kineococcus</taxon>
    </lineage>
</organism>
<name>A0ABP9H9P1_9ACTN</name>
<reference evidence="3" key="1">
    <citation type="journal article" date="2019" name="Int. J. Syst. Evol. Microbiol.">
        <title>The Global Catalogue of Microorganisms (GCM) 10K type strain sequencing project: providing services to taxonomists for standard genome sequencing and annotation.</title>
        <authorList>
            <consortium name="The Broad Institute Genomics Platform"/>
            <consortium name="The Broad Institute Genome Sequencing Center for Infectious Disease"/>
            <person name="Wu L."/>
            <person name="Ma J."/>
        </authorList>
    </citation>
    <scope>NUCLEOTIDE SEQUENCE [LARGE SCALE GENOMIC DNA]</scope>
    <source>
        <strain evidence="3">JCM 18126</strain>
    </source>
</reference>
<dbReference type="GO" id="GO:0016787">
    <property type="term" value="F:hydrolase activity"/>
    <property type="evidence" value="ECO:0007669"/>
    <property type="project" value="UniProtKB-KW"/>
</dbReference>
<proteinExistence type="predicted"/>